<gene>
    <name evidence="1" type="ORF">Q31a_15360</name>
</gene>
<dbReference type="KEGG" id="ahel:Q31a_15360"/>
<accession>A0A518G3R2</accession>
<dbReference type="AlphaFoldDB" id="A0A518G3R2"/>
<evidence type="ECO:0000313" key="2">
    <source>
        <dbReference type="Proteomes" id="UP000318017"/>
    </source>
</evidence>
<proteinExistence type="predicted"/>
<organism evidence="1 2">
    <name type="scientific">Aureliella helgolandensis</name>
    <dbReference type="NCBI Taxonomy" id="2527968"/>
    <lineage>
        <taxon>Bacteria</taxon>
        <taxon>Pseudomonadati</taxon>
        <taxon>Planctomycetota</taxon>
        <taxon>Planctomycetia</taxon>
        <taxon>Pirellulales</taxon>
        <taxon>Pirellulaceae</taxon>
        <taxon>Aureliella</taxon>
    </lineage>
</organism>
<name>A0A518G3R2_9BACT</name>
<dbReference type="Proteomes" id="UP000318017">
    <property type="component" value="Chromosome"/>
</dbReference>
<dbReference type="EMBL" id="CP036298">
    <property type="protein sequence ID" value="QDV23238.1"/>
    <property type="molecule type" value="Genomic_DNA"/>
</dbReference>
<reference evidence="1 2" key="1">
    <citation type="submission" date="2019-02" db="EMBL/GenBank/DDBJ databases">
        <title>Deep-cultivation of Planctomycetes and their phenomic and genomic characterization uncovers novel biology.</title>
        <authorList>
            <person name="Wiegand S."/>
            <person name="Jogler M."/>
            <person name="Boedeker C."/>
            <person name="Pinto D."/>
            <person name="Vollmers J."/>
            <person name="Rivas-Marin E."/>
            <person name="Kohn T."/>
            <person name="Peeters S.H."/>
            <person name="Heuer A."/>
            <person name="Rast P."/>
            <person name="Oberbeckmann S."/>
            <person name="Bunk B."/>
            <person name="Jeske O."/>
            <person name="Meyerdierks A."/>
            <person name="Storesund J.E."/>
            <person name="Kallscheuer N."/>
            <person name="Luecker S."/>
            <person name="Lage O.M."/>
            <person name="Pohl T."/>
            <person name="Merkel B.J."/>
            <person name="Hornburger P."/>
            <person name="Mueller R.-W."/>
            <person name="Bruemmer F."/>
            <person name="Labrenz M."/>
            <person name="Spormann A.M."/>
            <person name="Op den Camp H."/>
            <person name="Overmann J."/>
            <person name="Amann R."/>
            <person name="Jetten M.S.M."/>
            <person name="Mascher T."/>
            <person name="Medema M.H."/>
            <person name="Devos D.P."/>
            <person name="Kaster A.-K."/>
            <person name="Ovreas L."/>
            <person name="Rohde M."/>
            <person name="Galperin M.Y."/>
            <person name="Jogler C."/>
        </authorList>
    </citation>
    <scope>NUCLEOTIDE SEQUENCE [LARGE SCALE GENOMIC DNA]</scope>
    <source>
        <strain evidence="1 2">Q31a</strain>
    </source>
</reference>
<protein>
    <submittedName>
        <fullName evidence="1">Uncharacterized protein</fullName>
    </submittedName>
</protein>
<sequence>MGMHLAQLVEYVQLPENLASKDSLQPFCGHPEWGVLAYLAGA</sequence>
<keyword evidence="2" id="KW-1185">Reference proteome</keyword>
<evidence type="ECO:0000313" key="1">
    <source>
        <dbReference type="EMBL" id="QDV23238.1"/>
    </source>
</evidence>